<dbReference type="SUPFAM" id="SSF52047">
    <property type="entry name" value="RNI-like"/>
    <property type="match status" value="1"/>
</dbReference>
<dbReference type="EMBL" id="BPVZ01000152">
    <property type="protein sequence ID" value="GKV41720.1"/>
    <property type="molecule type" value="Genomic_DNA"/>
</dbReference>
<dbReference type="Pfam" id="PF24758">
    <property type="entry name" value="LRR_At5g56370"/>
    <property type="match status" value="1"/>
</dbReference>
<comment type="caution">
    <text evidence="2">The sequence shown here is derived from an EMBL/GenBank/DDBJ whole genome shotgun (WGS) entry which is preliminary data.</text>
</comment>
<dbReference type="InterPro" id="IPR055411">
    <property type="entry name" value="LRR_FXL15/At3g58940/PEG3-like"/>
</dbReference>
<evidence type="ECO:0000313" key="2">
    <source>
        <dbReference type="EMBL" id="GKV41720.1"/>
    </source>
</evidence>
<evidence type="ECO:0000259" key="1">
    <source>
        <dbReference type="Pfam" id="PF24758"/>
    </source>
</evidence>
<dbReference type="Proteomes" id="UP001054252">
    <property type="component" value="Unassembled WGS sequence"/>
</dbReference>
<proteinExistence type="predicted"/>
<dbReference type="AlphaFoldDB" id="A0AAV5LW45"/>
<dbReference type="InterPro" id="IPR050232">
    <property type="entry name" value="FBL13/AtMIF1-like"/>
</dbReference>
<reference evidence="2 3" key="1">
    <citation type="journal article" date="2021" name="Commun. Biol.">
        <title>The genome of Shorea leprosula (Dipterocarpaceae) highlights the ecological relevance of drought in aseasonal tropical rainforests.</title>
        <authorList>
            <person name="Ng K.K.S."/>
            <person name="Kobayashi M.J."/>
            <person name="Fawcett J.A."/>
            <person name="Hatakeyama M."/>
            <person name="Paape T."/>
            <person name="Ng C.H."/>
            <person name="Ang C.C."/>
            <person name="Tnah L.H."/>
            <person name="Lee C.T."/>
            <person name="Nishiyama T."/>
            <person name="Sese J."/>
            <person name="O'Brien M.J."/>
            <person name="Copetti D."/>
            <person name="Mohd Noor M.I."/>
            <person name="Ong R.C."/>
            <person name="Putra M."/>
            <person name="Sireger I.Z."/>
            <person name="Indrioko S."/>
            <person name="Kosugi Y."/>
            <person name="Izuno A."/>
            <person name="Isagi Y."/>
            <person name="Lee S.L."/>
            <person name="Shimizu K.K."/>
        </authorList>
    </citation>
    <scope>NUCLEOTIDE SEQUENCE [LARGE SCALE GENOMIC DNA]</scope>
    <source>
        <strain evidence="2">214</strain>
    </source>
</reference>
<protein>
    <recommendedName>
        <fullName evidence="1">F-box/LRR-repeat protein 15/At3g58940/PEG3-like LRR domain-containing protein</fullName>
    </recommendedName>
</protein>
<dbReference type="PANTHER" id="PTHR31900">
    <property type="entry name" value="F-BOX/RNI SUPERFAMILY PROTEIN-RELATED"/>
    <property type="match status" value="1"/>
</dbReference>
<organism evidence="2 3">
    <name type="scientific">Rubroshorea leprosula</name>
    <dbReference type="NCBI Taxonomy" id="152421"/>
    <lineage>
        <taxon>Eukaryota</taxon>
        <taxon>Viridiplantae</taxon>
        <taxon>Streptophyta</taxon>
        <taxon>Embryophyta</taxon>
        <taxon>Tracheophyta</taxon>
        <taxon>Spermatophyta</taxon>
        <taxon>Magnoliopsida</taxon>
        <taxon>eudicotyledons</taxon>
        <taxon>Gunneridae</taxon>
        <taxon>Pentapetalae</taxon>
        <taxon>rosids</taxon>
        <taxon>malvids</taxon>
        <taxon>Malvales</taxon>
        <taxon>Dipterocarpaceae</taxon>
        <taxon>Rubroshorea</taxon>
    </lineage>
</organism>
<evidence type="ECO:0000313" key="3">
    <source>
        <dbReference type="Proteomes" id="UP001054252"/>
    </source>
</evidence>
<accession>A0AAV5LW45</accession>
<name>A0AAV5LW45_9ROSI</name>
<sequence>MRVAAQTRILSSRWKHIWNSYPVFDFCQNSLFNVDSHRLAGWELDDGISKQVRPQYWETLEKLTNIVDQKLEKFSECKLGIQKFKLSIALADQEFHSFVDKWMEVVSEKHVKELDLCIRAEGKFGYVLPQTIFAAKYLTVLKIRGYNLMLEDPVMKSAVDLHSLQILSLENVYIDEKTTQNLISSCPFVEDLYRSFNEGNSQSLKVYGLVKLVNLTVNMRSDSHLM</sequence>
<gene>
    <name evidence="2" type="ORF">SLEP1_g49218</name>
</gene>
<dbReference type="PANTHER" id="PTHR31900:SF27">
    <property type="entry name" value="FBD DOMAIN-CONTAINING PROTEIN"/>
    <property type="match status" value="1"/>
</dbReference>
<keyword evidence="3" id="KW-1185">Reference proteome</keyword>
<feature type="domain" description="F-box/LRR-repeat protein 15/At3g58940/PEG3-like LRR" evidence="1">
    <location>
        <begin position="99"/>
        <end position="202"/>
    </location>
</feature>